<name>A0ABS4E2C9_9HYPH</name>
<evidence type="ECO:0000313" key="2">
    <source>
        <dbReference type="Proteomes" id="UP000759443"/>
    </source>
</evidence>
<gene>
    <name evidence="1" type="ORF">J2Z17_003546</name>
</gene>
<accession>A0ABS4E2C9</accession>
<protein>
    <recommendedName>
        <fullName evidence="3">Capsular biosynthesis protein</fullName>
    </recommendedName>
</protein>
<dbReference type="Proteomes" id="UP000759443">
    <property type="component" value="Unassembled WGS sequence"/>
</dbReference>
<keyword evidence="2" id="KW-1185">Reference proteome</keyword>
<organism evidence="1 2">
    <name type="scientific">Rhizobium halophytocola</name>
    <dbReference type="NCBI Taxonomy" id="735519"/>
    <lineage>
        <taxon>Bacteria</taxon>
        <taxon>Pseudomonadati</taxon>
        <taxon>Pseudomonadota</taxon>
        <taxon>Alphaproteobacteria</taxon>
        <taxon>Hyphomicrobiales</taxon>
        <taxon>Rhizobiaceae</taxon>
        <taxon>Rhizobium/Agrobacterium group</taxon>
        <taxon>Rhizobium</taxon>
    </lineage>
</organism>
<comment type="caution">
    <text evidence="1">The sequence shown here is derived from an EMBL/GenBank/DDBJ whole genome shotgun (WGS) entry which is preliminary data.</text>
</comment>
<dbReference type="EMBL" id="JAGGJU010000010">
    <property type="protein sequence ID" value="MBP1852091.1"/>
    <property type="molecule type" value="Genomic_DNA"/>
</dbReference>
<dbReference type="RefSeq" id="WP_209946939.1">
    <property type="nucleotide sequence ID" value="NZ_JAGGJU010000010.1"/>
</dbReference>
<proteinExistence type="predicted"/>
<dbReference type="Pfam" id="PF05159">
    <property type="entry name" value="Capsule_synth"/>
    <property type="match status" value="1"/>
</dbReference>
<reference evidence="1 2" key="1">
    <citation type="submission" date="2021-03" db="EMBL/GenBank/DDBJ databases">
        <title>Genomic Encyclopedia of Type Strains, Phase IV (KMG-IV): sequencing the most valuable type-strain genomes for metagenomic binning, comparative biology and taxonomic classification.</title>
        <authorList>
            <person name="Goeker M."/>
        </authorList>
    </citation>
    <scope>NUCLEOTIDE SEQUENCE [LARGE SCALE GENOMIC DNA]</scope>
    <source>
        <strain evidence="1 2">DSM 21600</strain>
    </source>
</reference>
<dbReference type="InterPro" id="IPR007833">
    <property type="entry name" value="Capsule_polysaccharide_synth"/>
</dbReference>
<sequence length="608" mass="68360">MLQKFIAKQIRDGKHLFKIGLLTALGQIFGRGLGLKALERVCLDARITIAFRREQIEKAERLLLRYVERHHLTSGLLNRYLALVSKGTALHFEAFAAARTITSDQAFMLRVSRLMAISSHDQVLTILNDEPDRDATRKFVLKTKRQILHQNKDHRAIAETILDYLGRTAEETNIPFAISAAASAEAVNREDLFAPAICKLIKDIQRIANDQHLLKREWKNAFLGSLTIFDLKGAERILQSAKDIGKDTSTREAELQDILHDFEGLTTDLQAAHQNVIDRSRGLLLSPDDERDAIVVIPAAGLRKNAIDYPGFRSDIRFATASILRTLKRKGIPYEVRGRIRTHGELSFDKPFFSYHTISQSGLGLHFKETDRPALFSFDEAGYAGWSNFSYQDVTAAVDPSAARSFFEEDRDNVIGNRISKYAQLDLEEKLPQPFVFVPLQVVGDAVSALAYITPIAMLNEIVDACSTLGLNVVVKRHPQCRSVELAGLVSRLEDQGRVTVAYGNIHDIIEKSEAVCVVNSGVGAEALLHAKPVFIFGRADYMAACHQCQMKGDFLRQAENLTPKLSQTQLHQFWYSYRNTYACNLTNIEAEDWIANRVNRHLGTCRR</sequence>
<evidence type="ECO:0008006" key="3">
    <source>
        <dbReference type="Google" id="ProtNLM"/>
    </source>
</evidence>
<evidence type="ECO:0000313" key="1">
    <source>
        <dbReference type="EMBL" id="MBP1852091.1"/>
    </source>
</evidence>